<evidence type="ECO:0000313" key="2">
    <source>
        <dbReference type="Proteomes" id="UP000823638"/>
    </source>
</evidence>
<reference evidence="1" key="1">
    <citation type="submission" date="2020-10" db="EMBL/GenBank/DDBJ databases">
        <authorList>
            <person name="Gilroy R."/>
        </authorList>
    </citation>
    <scope>NUCLEOTIDE SEQUENCE</scope>
    <source>
        <strain evidence="1">10532</strain>
    </source>
</reference>
<evidence type="ECO:0000313" key="1">
    <source>
        <dbReference type="EMBL" id="MBO8458305.1"/>
    </source>
</evidence>
<organism evidence="1 2">
    <name type="scientific">Candidatus Gallitreponema excrementavium</name>
    <dbReference type="NCBI Taxonomy" id="2840840"/>
    <lineage>
        <taxon>Bacteria</taxon>
        <taxon>Pseudomonadati</taxon>
        <taxon>Spirochaetota</taxon>
        <taxon>Spirochaetia</taxon>
        <taxon>Spirochaetales</taxon>
        <taxon>Candidatus Gallitreponema</taxon>
    </lineage>
</organism>
<gene>
    <name evidence="1" type="ORF">IAA81_08800</name>
</gene>
<protein>
    <submittedName>
        <fullName evidence="1">Uncharacterized protein</fullName>
    </submittedName>
</protein>
<accession>A0A9D9HQV8</accession>
<dbReference type="Proteomes" id="UP000823638">
    <property type="component" value="Unassembled WGS sequence"/>
</dbReference>
<proteinExistence type="predicted"/>
<sequence length="51" mass="5519">MAQKQSSLVQTPCAKTPEFGEAEFWDSMPVLALECFSAYGTGVLISEFSVS</sequence>
<name>A0A9D9HQV8_9SPIR</name>
<dbReference type="EMBL" id="JADIMM010000102">
    <property type="protein sequence ID" value="MBO8458305.1"/>
    <property type="molecule type" value="Genomic_DNA"/>
</dbReference>
<dbReference type="AlphaFoldDB" id="A0A9D9HQV8"/>
<reference evidence="1" key="2">
    <citation type="journal article" date="2021" name="PeerJ">
        <title>Extensive microbial diversity within the chicken gut microbiome revealed by metagenomics and culture.</title>
        <authorList>
            <person name="Gilroy R."/>
            <person name="Ravi A."/>
            <person name="Getino M."/>
            <person name="Pursley I."/>
            <person name="Horton D.L."/>
            <person name="Alikhan N.F."/>
            <person name="Baker D."/>
            <person name="Gharbi K."/>
            <person name="Hall N."/>
            <person name="Watson M."/>
            <person name="Adriaenssens E.M."/>
            <person name="Foster-Nyarko E."/>
            <person name="Jarju S."/>
            <person name="Secka A."/>
            <person name="Antonio M."/>
            <person name="Oren A."/>
            <person name="Chaudhuri R.R."/>
            <person name="La Ragione R."/>
            <person name="Hildebrand F."/>
            <person name="Pallen M.J."/>
        </authorList>
    </citation>
    <scope>NUCLEOTIDE SEQUENCE</scope>
    <source>
        <strain evidence="1">10532</strain>
    </source>
</reference>
<comment type="caution">
    <text evidence="1">The sequence shown here is derived from an EMBL/GenBank/DDBJ whole genome shotgun (WGS) entry which is preliminary data.</text>
</comment>